<evidence type="ECO:0000313" key="3">
    <source>
        <dbReference type="Proteomes" id="UP000015520"/>
    </source>
</evidence>
<sequence>MTNIKVVGILIFILSITLALLSSQISKQNSFNNDFLDLLNSQKAFTQDIAKNIFFVYRYRDSSTKELDKSIKAFVKNMENREFPIEQKGSLEITQKTRKITKLWNEFYLLVQNFRDKAKTTSPYSTILLEKMVNDIYHANIKLVMEFDELIKMHKTEYEKNFHSSKSLQYTLFLILVVLLVYLFTQLKELISFIQKFLSTSKKIITNSSIKDLEPIKMKNESKEILQARNNFNLLVEKINSSIENSSHSIEHSFGSLYQVESNITDLLELIYTMQGTHSIDKELTKREDALIDSLEELTTSAKRLEDLKKDLNSLISSSILKS</sequence>
<comment type="caution">
    <text evidence="2">The sequence shown here is derived from an EMBL/GenBank/DDBJ whole genome shotgun (WGS) entry which is preliminary data.</text>
</comment>
<accession>T0JQY9</accession>
<keyword evidence="1" id="KW-1133">Transmembrane helix</keyword>
<evidence type="ECO:0000313" key="2">
    <source>
        <dbReference type="EMBL" id="EQB40586.1"/>
    </source>
</evidence>
<gene>
    <name evidence="2" type="ORF">M947_01925</name>
</gene>
<dbReference type="AlphaFoldDB" id="T0JQY9"/>
<dbReference type="Proteomes" id="UP000015520">
    <property type="component" value="Unassembled WGS sequence"/>
</dbReference>
<protein>
    <recommendedName>
        <fullName evidence="4">NarX-like N-terminal domain-containing protein</fullName>
    </recommendedName>
</protein>
<evidence type="ECO:0008006" key="4">
    <source>
        <dbReference type="Google" id="ProtNLM"/>
    </source>
</evidence>
<proteinExistence type="predicted"/>
<name>T0JQY9_9BACT</name>
<dbReference type="PATRIC" id="fig|1172190.3.peg.375"/>
<organism evidence="2 3">
    <name type="scientific">Sulfurimonas hongkongensis</name>
    <dbReference type="NCBI Taxonomy" id="1172190"/>
    <lineage>
        <taxon>Bacteria</taxon>
        <taxon>Pseudomonadati</taxon>
        <taxon>Campylobacterota</taxon>
        <taxon>Epsilonproteobacteria</taxon>
        <taxon>Campylobacterales</taxon>
        <taxon>Sulfurimonadaceae</taxon>
        <taxon>Sulfurimonas</taxon>
    </lineage>
</organism>
<evidence type="ECO:0000256" key="1">
    <source>
        <dbReference type="SAM" id="Phobius"/>
    </source>
</evidence>
<feature type="transmembrane region" description="Helical" evidence="1">
    <location>
        <begin position="167"/>
        <end position="185"/>
    </location>
</feature>
<keyword evidence="1" id="KW-0472">Membrane</keyword>
<dbReference type="STRING" id="1172190.M947_01925"/>
<dbReference type="EMBL" id="AUPZ01000002">
    <property type="protein sequence ID" value="EQB40586.1"/>
    <property type="molecule type" value="Genomic_DNA"/>
</dbReference>
<reference evidence="2 3" key="1">
    <citation type="submission" date="2013-07" db="EMBL/GenBank/DDBJ databases">
        <title>Sulfurimonas hongkongensis AST-10 Genome Sequencing.</title>
        <authorList>
            <person name="Cai L."/>
            <person name="Zhang T."/>
        </authorList>
    </citation>
    <scope>NUCLEOTIDE SEQUENCE [LARGE SCALE GENOMIC DNA]</scope>
    <source>
        <strain evidence="2 3">AST-10</strain>
    </source>
</reference>
<dbReference type="eggNOG" id="COG3850">
    <property type="taxonomic scope" value="Bacteria"/>
</dbReference>
<keyword evidence="3" id="KW-1185">Reference proteome</keyword>
<keyword evidence="1" id="KW-0812">Transmembrane</keyword>
<dbReference type="RefSeq" id="WP_021286666.1">
    <property type="nucleotide sequence ID" value="NZ_AUPZ01000002.1"/>
</dbReference>
<dbReference type="OrthoDB" id="5334573at2"/>